<reference evidence="1 2" key="1">
    <citation type="submission" date="2021-01" db="EMBL/GenBank/DDBJ databases">
        <title>Whole genome shotgun sequence of Planobispora longispora NBRC 13918.</title>
        <authorList>
            <person name="Komaki H."/>
            <person name="Tamura T."/>
        </authorList>
    </citation>
    <scope>NUCLEOTIDE SEQUENCE [LARGE SCALE GENOMIC DNA]</scope>
    <source>
        <strain evidence="1 2">NBRC 13918</strain>
    </source>
</reference>
<dbReference type="EMBL" id="BOOH01000023">
    <property type="protein sequence ID" value="GIH76784.1"/>
    <property type="molecule type" value="Genomic_DNA"/>
</dbReference>
<organism evidence="1 2">
    <name type="scientific">Planobispora longispora</name>
    <dbReference type="NCBI Taxonomy" id="28887"/>
    <lineage>
        <taxon>Bacteria</taxon>
        <taxon>Bacillati</taxon>
        <taxon>Actinomycetota</taxon>
        <taxon>Actinomycetes</taxon>
        <taxon>Streptosporangiales</taxon>
        <taxon>Streptosporangiaceae</taxon>
        <taxon>Planobispora</taxon>
    </lineage>
</organism>
<gene>
    <name evidence="1" type="ORF">Plo01_32130</name>
</gene>
<proteinExistence type="predicted"/>
<dbReference type="InterPro" id="IPR036770">
    <property type="entry name" value="Ankyrin_rpt-contain_sf"/>
</dbReference>
<dbReference type="Proteomes" id="UP000616724">
    <property type="component" value="Unassembled WGS sequence"/>
</dbReference>
<sequence length="87" mass="9528">MHLAAEWGTPESVTELARRVDDVDAEYDDRTALWVAVFARRLDNARALAVAGADPWRPMMAGWSPGRLALAGPDHADLPRARGPPPR</sequence>
<name>A0A8J3RKU4_9ACTN</name>
<comment type="caution">
    <text evidence="1">The sequence shown here is derived from an EMBL/GenBank/DDBJ whole genome shotgun (WGS) entry which is preliminary data.</text>
</comment>
<dbReference type="Gene3D" id="1.25.40.20">
    <property type="entry name" value="Ankyrin repeat-containing domain"/>
    <property type="match status" value="1"/>
</dbReference>
<evidence type="ECO:0000313" key="1">
    <source>
        <dbReference type="EMBL" id="GIH76784.1"/>
    </source>
</evidence>
<dbReference type="RefSeq" id="WP_373871693.1">
    <property type="nucleotide sequence ID" value="NZ_BOOH01000023.1"/>
</dbReference>
<dbReference type="SUPFAM" id="SSF48403">
    <property type="entry name" value="Ankyrin repeat"/>
    <property type="match status" value="1"/>
</dbReference>
<evidence type="ECO:0000313" key="2">
    <source>
        <dbReference type="Proteomes" id="UP000616724"/>
    </source>
</evidence>
<protein>
    <submittedName>
        <fullName evidence="1">Uncharacterized protein</fullName>
    </submittedName>
</protein>
<dbReference type="AlphaFoldDB" id="A0A8J3RKU4"/>
<accession>A0A8J3RKU4</accession>
<keyword evidence="2" id="KW-1185">Reference proteome</keyword>